<keyword evidence="9" id="KW-1185">Reference proteome</keyword>
<sequence length="485" mass="54256">MSIDISDKLDEVNFPHPTSSTSASFQPPKNFQGKTTNLFSTPREHSIRSGLWRTQKLALLLCVILISACIAQNLLPLSTFVIGVSIIVFCQILFRLFAAIIAIISPPTTLHTDSRLPPNLPKFTLLIPLYKEEAVAQSSVEAMKALNYPLDKLEVFYLLEPDDSPTQLAVQKAIRNTNFKILIAPDTGPKTKPKALNYGLQYATGDIVSVFDAEDTPHPYQLLEVAHQYAQNDKNLAVVQAPLHAYNGNESWIAAQFDLEYAIHFDVWLPAIAKLGWPMPLGGTSNHFDRRILQNVGAWDEYNVTEDADLGFRLARNGYKAQMISLPTLEEAPVRFSQWLPQRTRWIKGHIQTLMVLTRFPTQAIRALGLWKCLGITITFISAIFAAGIHGPFLIYLLSNIFLGNIDIGQPQNLLILSSYISVALTAIPSKAWKDRKLTLLTTPLYWPLMSLAFFKAIWELKSCPHSWSKTPHGVSKIELANLTP</sequence>
<gene>
    <name evidence="8" type="ORF">ACFQS8_03675</name>
</gene>
<protein>
    <submittedName>
        <fullName evidence="8">Glycosyltransferase</fullName>
        <ecNumber evidence="8">2.4.-.-</ecNumber>
    </submittedName>
</protein>
<name>A0ABW2IIR9_9PROT</name>
<evidence type="ECO:0000256" key="7">
    <source>
        <dbReference type="SAM" id="Phobius"/>
    </source>
</evidence>
<evidence type="ECO:0000256" key="1">
    <source>
        <dbReference type="ARBA" id="ARBA00004141"/>
    </source>
</evidence>
<evidence type="ECO:0000256" key="4">
    <source>
        <dbReference type="ARBA" id="ARBA00022692"/>
    </source>
</evidence>
<dbReference type="RefSeq" id="WP_382165825.1">
    <property type="nucleotide sequence ID" value="NZ_JBHTBR010000002.1"/>
</dbReference>
<organism evidence="8 9">
    <name type="scientific">Hirschia litorea</name>
    <dbReference type="NCBI Taxonomy" id="1199156"/>
    <lineage>
        <taxon>Bacteria</taxon>
        <taxon>Pseudomonadati</taxon>
        <taxon>Pseudomonadota</taxon>
        <taxon>Alphaproteobacteria</taxon>
        <taxon>Hyphomonadales</taxon>
        <taxon>Hyphomonadaceae</taxon>
        <taxon>Hirschia</taxon>
    </lineage>
</organism>
<feature type="transmembrane region" description="Helical" evidence="7">
    <location>
        <begin position="57"/>
        <end position="75"/>
    </location>
</feature>
<comment type="caution">
    <text evidence="8">The sequence shown here is derived from an EMBL/GenBank/DDBJ whole genome shotgun (WGS) entry which is preliminary data.</text>
</comment>
<dbReference type="SUPFAM" id="SSF53448">
    <property type="entry name" value="Nucleotide-diphospho-sugar transferases"/>
    <property type="match status" value="1"/>
</dbReference>
<dbReference type="PANTHER" id="PTHR43867:SF2">
    <property type="entry name" value="CELLULOSE SYNTHASE CATALYTIC SUBUNIT A [UDP-FORMING]"/>
    <property type="match status" value="1"/>
</dbReference>
<comment type="subcellular location">
    <subcellularLocation>
        <location evidence="1">Membrane</location>
        <topology evidence="1">Multi-pass membrane protein</topology>
    </subcellularLocation>
</comment>
<proteinExistence type="predicted"/>
<feature type="transmembrane region" description="Helical" evidence="7">
    <location>
        <begin position="81"/>
        <end position="105"/>
    </location>
</feature>
<keyword evidence="5 7" id="KW-1133">Transmembrane helix</keyword>
<dbReference type="InterPro" id="IPR029044">
    <property type="entry name" value="Nucleotide-diphossugar_trans"/>
</dbReference>
<keyword evidence="6 7" id="KW-0472">Membrane</keyword>
<keyword evidence="4 7" id="KW-0812">Transmembrane</keyword>
<dbReference type="EMBL" id="JBHTBR010000002">
    <property type="protein sequence ID" value="MFC7290705.1"/>
    <property type="molecule type" value="Genomic_DNA"/>
</dbReference>
<keyword evidence="3 8" id="KW-0808">Transferase</keyword>
<dbReference type="InterPro" id="IPR050321">
    <property type="entry name" value="Glycosyltr_2/OpgH_subfam"/>
</dbReference>
<dbReference type="GO" id="GO:0016757">
    <property type="term" value="F:glycosyltransferase activity"/>
    <property type="evidence" value="ECO:0007669"/>
    <property type="project" value="UniProtKB-KW"/>
</dbReference>
<dbReference type="EC" id="2.4.-.-" evidence="8"/>
<reference evidence="9" key="1">
    <citation type="journal article" date="2019" name="Int. J. Syst. Evol. Microbiol.">
        <title>The Global Catalogue of Microorganisms (GCM) 10K type strain sequencing project: providing services to taxonomists for standard genome sequencing and annotation.</title>
        <authorList>
            <consortium name="The Broad Institute Genomics Platform"/>
            <consortium name="The Broad Institute Genome Sequencing Center for Infectious Disease"/>
            <person name="Wu L."/>
            <person name="Ma J."/>
        </authorList>
    </citation>
    <scope>NUCLEOTIDE SEQUENCE [LARGE SCALE GENOMIC DNA]</scope>
    <source>
        <strain evidence="9">CCUG 51308</strain>
    </source>
</reference>
<dbReference type="Pfam" id="PF13641">
    <property type="entry name" value="Glyco_tranf_2_3"/>
    <property type="match status" value="1"/>
</dbReference>
<evidence type="ECO:0000256" key="2">
    <source>
        <dbReference type="ARBA" id="ARBA00022676"/>
    </source>
</evidence>
<evidence type="ECO:0000256" key="3">
    <source>
        <dbReference type="ARBA" id="ARBA00022679"/>
    </source>
</evidence>
<evidence type="ECO:0000256" key="5">
    <source>
        <dbReference type="ARBA" id="ARBA00022989"/>
    </source>
</evidence>
<evidence type="ECO:0000256" key="6">
    <source>
        <dbReference type="ARBA" id="ARBA00023136"/>
    </source>
</evidence>
<evidence type="ECO:0000313" key="8">
    <source>
        <dbReference type="EMBL" id="MFC7290705.1"/>
    </source>
</evidence>
<dbReference type="Gene3D" id="3.90.550.10">
    <property type="entry name" value="Spore Coat Polysaccharide Biosynthesis Protein SpsA, Chain A"/>
    <property type="match status" value="1"/>
</dbReference>
<accession>A0ABW2IIR9</accession>
<dbReference type="PANTHER" id="PTHR43867">
    <property type="entry name" value="CELLULOSE SYNTHASE CATALYTIC SUBUNIT A [UDP-FORMING]"/>
    <property type="match status" value="1"/>
</dbReference>
<dbReference type="Proteomes" id="UP001596492">
    <property type="component" value="Unassembled WGS sequence"/>
</dbReference>
<feature type="transmembrane region" description="Helical" evidence="7">
    <location>
        <begin position="373"/>
        <end position="398"/>
    </location>
</feature>
<keyword evidence="2 8" id="KW-0328">Glycosyltransferase</keyword>
<evidence type="ECO:0000313" key="9">
    <source>
        <dbReference type="Proteomes" id="UP001596492"/>
    </source>
</evidence>